<reference evidence="8" key="1">
    <citation type="submission" date="2015-07" db="EMBL/GenBank/DDBJ databases">
        <title>Discovery of a poly(ethylene terephthalate assimilation.</title>
        <authorList>
            <person name="Yoshida S."/>
            <person name="Hiraga K."/>
            <person name="Takehana T."/>
            <person name="Taniguchi I."/>
            <person name="Yamaji H."/>
            <person name="Maeda Y."/>
            <person name="Toyohara K."/>
            <person name="Miyamoto K."/>
            <person name="Kimura Y."/>
            <person name="Oda K."/>
        </authorList>
    </citation>
    <scope>NUCLEOTIDE SEQUENCE [LARGE SCALE GENOMIC DNA]</scope>
    <source>
        <strain evidence="8">NBRC 110686 / TISTR 2288 / 201-F6</strain>
    </source>
</reference>
<proteinExistence type="predicted"/>
<dbReference type="AlphaFoldDB" id="A0A0K8NVG1"/>
<feature type="transmembrane region" description="Helical" evidence="6">
    <location>
        <begin position="263"/>
        <end position="280"/>
    </location>
</feature>
<keyword evidence="4 6" id="KW-1133">Transmembrane helix</keyword>
<dbReference type="EMBL" id="BBYR01000007">
    <property type="protein sequence ID" value="GAP34368.1"/>
    <property type="molecule type" value="Genomic_DNA"/>
</dbReference>
<sequence>MLCTTDSGLGLATDLVILSLLALSAWLVLRTGRVSLGQQAPFALGAYAAGLATAVAHWPLLPALLLGAATGGLGGALVALPTLRLSGLHYAVATLAFAELLRLGLAAWHFQVREADGTWVGPAGVDGFRDIRWLLEHQVTPEQYLVFAASALLLVLAGLVALGRTRLGMALQAVGLDDTLAAAGGLPVHRLRVLAAALAGAVAALGGGLYAHRVTFIDPAVFDPMLGVHAVGYALIGGLATVAGPLLGASIDLGLLEASRLFEGWRMVVFGGLVALFLRWRPRGLLDEAAVARLAAGWRRRRPPDAAAAVRPA</sequence>
<dbReference type="CDD" id="cd06581">
    <property type="entry name" value="TM_PBP1_LivM_like"/>
    <property type="match status" value="1"/>
</dbReference>
<dbReference type="PANTHER" id="PTHR30482:SF20">
    <property type="entry name" value="HIGH-AFFINITY BRANCHED-CHAIN AMINO ACID TRANSPORT SYSTEM PERMEASE PROTEIN LIVM"/>
    <property type="match status" value="1"/>
</dbReference>
<evidence type="ECO:0000256" key="6">
    <source>
        <dbReference type="SAM" id="Phobius"/>
    </source>
</evidence>
<dbReference type="GO" id="GO:0015658">
    <property type="term" value="F:branched-chain amino acid transmembrane transporter activity"/>
    <property type="evidence" value="ECO:0007669"/>
    <property type="project" value="InterPro"/>
</dbReference>
<keyword evidence="3 6" id="KW-0812">Transmembrane</keyword>
<keyword evidence="5 6" id="KW-0472">Membrane</keyword>
<feature type="transmembrane region" description="Helical" evidence="6">
    <location>
        <begin position="64"/>
        <end position="83"/>
    </location>
</feature>
<evidence type="ECO:0000256" key="3">
    <source>
        <dbReference type="ARBA" id="ARBA00022692"/>
    </source>
</evidence>
<feature type="transmembrane region" description="Helical" evidence="6">
    <location>
        <begin position="12"/>
        <end position="29"/>
    </location>
</feature>
<name>A0A0K8NVG1_PISS1</name>
<dbReference type="STRING" id="1547922.ISF6_4543"/>
<dbReference type="InterPro" id="IPR043428">
    <property type="entry name" value="LivM-like"/>
</dbReference>
<comment type="caution">
    <text evidence="7">The sequence shown here is derived from an EMBL/GenBank/DDBJ whole genome shotgun (WGS) entry which is preliminary data.</text>
</comment>
<dbReference type="GO" id="GO:0005886">
    <property type="term" value="C:plasma membrane"/>
    <property type="evidence" value="ECO:0007669"/>
    <property type="project" value="UniProtKB-SubCell"/>
</dbReference>
<dbReference type="Proteomes" id="UP000037660">
    <property type="component" value="Unassembled WGS sequence"/>
</dbReference>
<evidence type="ECO:0000256" key="2">
    <source>
        <dbReference type="ARBA" id="ARBA00022475"/>
    </source>
</evidence>
<organism evidence="7 8">
    <name type="scientific">Piscinibacter sakaiensis</name>
    <name type="common">Ideonella sakaiensis</name>
    <dbReference type="NCBI Taxonomy" id="1547922"/>
    <lineage>
        <taxon>Bacteria</taxon>
        <taxon>Pseudomonadati</taxon>
        <taxon>Pseudomonadota</taxon>
        <taxon>Betaproteobacteria</taxon>
        <taxon>Burkholderiales</taxon>
        <taxon>Sphaerotilaceae</taxon>
        <taxon>Piscinibacter</taxon>
    </lineage>
</organism>
<dbReference type="Pfam" id="PF02653">
    <property type="entry name" value="BPD_transp_2"/>
    <property type="match status" value="1"/>
</dbReference>
<comment type="subcellular location">
    <subcellularLocation>
        <location evidence="1">Cell membrane</location>
        <topology evidence="1">Multi-pass membrane protein</topology>
    </subcellularLocation>
</comment>
<evidence type="ECO:0000256" key="4">
    <source>
        <dbReference type="ARBA" id="ARBA00022989"/>
    </source>
</evidence>
<evidence type="ECO:0000313" key="8">
    <source>
        <dbReference type="Proteomes" id="UP000037660"/>
    </source>
</evidence>
<protein>
    <submittedName>
        <fullName evidence="7">Branched amino acid transport system permease</fullName>
    </submittedName>
</protein>
<accession>A0A0K8NVG1</accession>
<feature type="transmembrane region" description="Helical" evidence="6">
    <location>
        <begin position="90"/>
        <end position="110"/>
    </location>
</feature>
<reference evidence="7 8" key="2">
    <citation type="journal article" date="2016" name="Science">
        <title>A bacterium that degrades and assimilates poly(ethylene terephthalate).</title>
        <authorList>
            <person name="Yoshida S."/>
            <person name="Hiraga K."/>
            <person name="Takehana T."/>
            <person name="Taniguchi I."/>
            <person name="Yamaji H."/>
            <person name="Maeda Y."/>
            <person name="Toyohara K."/>
            <person name="Miyamoto K."/>
            <person name="Kimura Y."/>
            <person name="Oda K."/>
        </authorList>
    </citation>
    <scope>NUCLEOTIDE SEQUENCE [LARGE SCALE GENOMIC DNA]</scope>
    <source>
        <strain evidence="8">NBRC 110686 / TISTR 2288 / 201-F6</strain>
    </source>
</reference>
<feature type="transmembrane region" description="Helical" evidence="6">
    <location>
        <begin position="144"/>
        <end position="162"/>
    </location>
</feature>
<keyword evidence="8" id="KW-1185">Reference proteome</keyword>
<dbReference type="PANTHER" id="PTHR30482">
    <property type="entry name" value="HIGH-AFFINITY BRANCHED-CHAIN AMINO ACID TRANSPORT SYSTEM PERMEASE"/>
    <property type="match status" value="1"/>
</dbReference>
<evidence type="ECO:0000313" key="7">
    <source>
        <dbReference type="EMBL" id="GAP34368.1"/>
    </source>
</evidence>
<evidence type="ECO:0000256" key="5">
    <source>
        <dbReference type="ARBA" id="ARBA00023136"/>
    </source>
</evidence>
<evidence type="ECO:0000256" key="1">
    <source>
        <dbReference type="ARBA" id="ARBA00004651"/>
    </source>
</evidence>
<feature type="transmembrane region" description="Helical" evidence="6">
    <location>
        <begin position="193"/>
        <end position="211"/>
    </location>
</feature>
<keyword evidence="2" id="KW-1003">Cell membrane</keyword>
<feature type="transmembrane region" description="Helical" evidence="6">
    <location>
        <begin position="231"/>
        <end position="251"/>
    </location>
</feature>
<dbReference type="InterPro" id="IPR001851">
    <property type="entry name" value="ABC_transp_permease"/>
</dbReference>
<gene>
    <name evidence="7" type="ORF">ISF6_4543</name>
</gene>